<name>A0A1E3PI22_9ASCO</name>
<dbReference type="Pfam" id="PF26147">
    <property type="entry name" value="AB_HYDROLASE_YMC0-YMC35"/>
    <property type="match status" value="1"/>
</dbReference>
<evidence type="ECO:0000259" key="1">
    <source>
        <dbReference type="Pfam" id="PF26147"/>
    </source>
</evidence>
<gene>
    <name evidence="2" type="ORF">NADFUDRAFT_11978</name>
</gene>
<evidence type="ECO:0000313" key="2">
    <source>
        <dbReference type="EMBL" id="ODQ65059.1"/>
    </source>
</evidence>
<organism evidence="2 3">
    <name type="scientific">Nadsonia fulvescens var. elongata DSM 6958</name>
    <dbReference type="NCBI Taxonomy" id="857566"/>
    <lineage>
        <taxon>Eukaryota</taxon>
        <taxon>Fungi</taxon>
        <taxon>Dikarya</taxon>
        <taxon>Ascomycota</taxon>
        <taxon>Saccharomycotina</taxon>
        <taxon>Dipodascomycetes</taxon>
        <taxon>Dipodascales</taxon>
        <taxon>Dipodascales incertae sedis</taxon>
        <taxon>Nadsonia</taxon>
    </lineage>
</organism>
<sequence length="371" mass="41669">HLYRTNKPSIIKKAVVIGIHGFFPAKLVRSVLGEPTGTSTKFANEAADALTAWGKRNGITMEIEKIALDGEGKVFERTENLYELLFEWIEQIHECDFLFFAAHSQGTPVAVHILAKLIEEGHIFDNKKLGVLGMAGISLGPFYGLDQKLLMRAYSSIESASLKELFQFQTQSSFQSRKYTHALKVVIAHNTKITFIGSINDQLVPLYSSTCIHITHPNVYRAVYIDGTDVTPGFISDLVSLALHIRNIGASDHDLIRELSGALAGALTSGGHSKIYNEPNVYDLAIINVLETTNCENDLPLLVEDNFQVPNTNHNPFHLPWAMRSMLYEVISRPILEHHLEVIRIKFNEWEPETKALKDLKYRLSSINTRM</sequence>
<protein>
    <recommendedName>
        <fullName evidence="1">YMC020W-like alpha/beta hydrolase domain-containing protein</fullName>
    </recommendedName>
</protein>
<accession>A0A1E3PI22</accession>
<dbReference type="Proteomes" id="UP000095009">
    <property type="component" value="Unassembled WGS sequence"/>
</dbReference>
<feature type="non-terminal residue" evidence="2">
    <location>
        <position position="1"/>
    </location>
</feature>
<keyword evidence="3" id="KW-1185">Reference proteome</keyword>
<dbReference type="InterPro" id="IPR058934">
    <property type="entry name" value="YMC020W-like"/>
</dbReference>
<dbReference type="PANTHER" id="PTHR47349">
    <property type="entry name" value="CHROMOSOME 8, WHOLE GENOME SHOTGUN SEQUENCE"/>
    <property type="match status" value="1"/>
</dbReference>
<dbReference type="OrthoDB" id="5598028at2759"/>
<dbReference type="InterPro" id="IPR029058">
    <property type="entry name" value="AB_hydrolase_fold"/>
</dbReference>
<dbReference type="InterPro" id="IPR058933">
    <property type="entry name" value="YMC020W-like_ab_hydrolase"/>
</dbReference>
<dbReference type="EMBL" id="KV454410">
    <property type="protein sequence ID" value="ODQ65059.1"/>
    <property type="molecule type" value="Genomic_DNA"/>
</dbReference>
<reference evidence="2 3" key="1">
    <citation type="journal article" date="2016" name="Proc. Natl. Acad. Sci. U.S.A.">
        <title>Comparative genomics of biotechnologically important yeasts.</title>
        <authorList>
            <person name="Riley R."/>
            <person name="Haridas S."/>
            <person name="Wolfe K.H."/>
            <person name="Lopes M.R."/>
            <person name="Hittinger C.T."/>
            <person name="Goeker M."/>
            <person name="Salamov A.A."/>
            <person name="Wisecaver J.H."/>
            <person name="Long T.M."/>
            <person name="Calvey C.H."/>
            <person name="Aerts A.L."/>
            <person name="Barry K.W."/>
            <person name="Choi C."/>
            <person name="Clum A."/>
            <person name="Coughlan A.Y."/>
            <person name="Deshpande S."/>
            <person name="Douglass A.P."/>
            <person name="Hanson S.J."/>
            <person name="Klenk H.-P."/>
            <person name="LaButti K.M."/>
            <person name="Lapidus A."/>
            <person name="Lindquist E.A."/>
            <person name="Lipzen A.M."/>
            <person name="Meier-Kolthoff J.P."/>
            <person name="Ohm R.A."/>
            <person name="Otillar R.P."/>
            <person name="Pangilinan J.L."/>
            <person name="Peng Y."/>
            <person name="Rokas A."/>
            <person name="Rosa C.A."/>
            <person name="Scheuner C."/>
            <person name="Sibirny A.A."/>
            <person name="Slot J.C."/>
            <person name="Stielow J.B."/>
            <person name="Sun H."/>
            <person name="Kurtzman C.P."/>
            <person name="Blackwell M."/>
            <person name="Grigoriev I.V."/>
            <person name="Jeffries T.W."/>
        </authorList>
    </citation>
    <scope>NUCLEOTIDE SEQUENCE [LARGE SCALE GENOMIC DNA]</scope>
    <source>
        <strain evidence="2 3">DSM 6958</strain>
    </source>
</reference>
<proteinExistence type="predicted"/>
<feature type="domain" description="YMC020W-like alpha/beta hydrolase" evidence="1">
    <location>
        <begin position="1"/>
        <end position="329"/>
    </location>
</feature>
<feature type="non-terminal residue" evidence="2">
    <location>
        <position position="371"/>
    </location>
</feature>
<dbReference type="AlphaFoldDB" id="A0A1E3PI22"/>
<dbReference type="SUPFAM" id="SSF53474">
    <property type="entry name" value="alpha/beta-Hydrolases"/>
    <property type="match status" value="1"/>
</dbReference>
<dbReference type="PANTHER" id="PTHR47349:SF1">
    <property type="entry name" value="AER328WP"/>
    <property type="match status" value="1"/>
</dbReference>
<evidence type="ECO:0000313" key="3">
    <source>
        <dbReference type="Proteomes" id="UP000095009"/>
    </source>
</evidence>